<name>A0A3S0QRL9_9HYPH</name>
<dbReference type="Gene3D" id="3.40.190.10">
    <property type="entry name" value="Periplasmic binding protein-like II"/>
    <property type="match status" value="2"/>
</dbReference>
<dbReference type="SMART" id="SM00062">
    <property type="entry name" value="PBPb"/>
    <property type="match status" value="1"/>
</dbReference>
<dbReference type="InterPro" id="IPR001638">
    <property type="entry name" value="Solute-binding_3/MltF_N"/>
</dbReference>
<dbReference type="InterPro" id="IPR018313">
    <property type="entry name" value="SBP_3_CS"/>
</dbReference>
<dbReference type="Pfam" id="PF00497">
    <property type="entry name" value="SBP_bac_3"/>
    <property type="match status" value="1"/>
</dbReference>
<feature type="domain" description="Ionotropic glutamate receptor C-terminal" evidence="7">
    <location>
        <begin position="26"/>
        <end position="251"/>
    </location>
</feature>
<dbReference type="OrthoDB" id="9807134at2"/>
<dbReference type="PANTHER" id="PTHR35936:SF17">
    <property type="entry name" value="ARGININE-BINDING EXTRACELLULAR PROTEIN ARTP"/>
    <property type="match status" value="1"/>
</dbReference>
<comment type="subcellular location">
    <subcellularLocation>
        <location evidence="1">Periplasm</location>
    </subcellularLocation>
</comment>
<feature type="domain" description="Solute-binding protein family 3/N-terminal" evidence="6">
    <location>
        <begin position="26"/>
        <end position="252"/>
    </location>
</feature>
<evidence type="ECO:0000256" key="2">
    <source>
        <dbReference type="ARBA" id="ARBA00010333"/>
    </source>
</evidence>
<evidence type="ECO:0000259" key="7">
    <source>
        <dbReference type="SMART" id="SM00079"/>
    </source>
</evidence>
<protein>
    <submittedName>
        <fullName evidence="8">Amino acid ABC transporter</fullName>
    </submittedName>
</protein>
<dbReference type="PROSITE" id="PS01039">
    <property type="entry name" value="SBP_BACTERIAL_3"/>
    <property type="match status" value="1"/>
</dbReference>
<dbReference type="InterPro" id="IPR001320">
    <property type="entry name" value="Iontro_rcpt_C"/>
</dbReference>
<evidence type="ECO:0000313" key="9">
    <source>
        <dbReference type="Proteomes" id="UP000278823"/>
    </source>
</evidence>
<dbReference type="RefSeq" id="WP_126924697.1">
    <property type="nucleotide sequence ID" value="NZ_ML133699.1"/>
</dbReference>
<evidence type="ECO:0000259" key="6">
    <source>
        <dbReference type="SMART" id="SM00062"/>
    </source>
</evidence>
<dbReference type="GO" id="GO:0015276">
    <property type="term" value="F:ligand-gated monoatomic ion channel activity"/>
    <property type="evidence" value="ECO:0007669"/>
    <property type="project" value="InterPro"/>
</dbReference>
<evidence type="ECO:0000256" key="3">
    <source>
        <dbReference type="ARBA" id="ARBA00022729"/>
    </source>
</evidence>
<comment type="similarity">
    <text evidence="2 4">Belongs to the bacterial solute-binding protein 3 family.</text>
</comment>
<gene>
    <name evidence="8" type="ORF">EFQ99_29580</name>
</gene>
<dbReference type="SMART" id="SM00079">
    <property type="entry name" value="PBPe"/>
    <property type="match status" value="1"/>
</dbReference>
<dbReference type="EMBL" id="RJTH01000015">
    <property type="protein sequence ID" value="RUM20477.1"/>
    <property type="molecule type" value="Genomic_DNA"/>
</dbReference>
<evidence type="ECO:0000256" key="4">
    <source>
        <dbReference type="RuleBase" id="RU003744"/>
    </source>
</evidence>
<dbReference type="Proteomes" id="UP000278823">
    <property type="component" value="Unassembled WGS sequence"/>
</dbReference>
<dbReference type="GO" id="GO:0016020">
    <property type="term" value="C:membrane"/>
    <property type="evidence" value="ECO:0007669"/>
    <property type="project" value="InterPro"/>
</dbReference>
<comment type="caution">
    <text evidence="8">The sequence shown here is derived from an EMBL/GenBank/DDBJ whole genome shotgun (WGS) entry which is preliminary data.</text>
</comment>
<proteinExistence type="inferred from homology"/>
<sequence length="254" mass="27821">MKLSVFTSASVIVLALVAGAHAEDKTVKIATEGVYPPFNYVENGQLTGFDVDIANALCEKAKLKCEIVTQEWDGMIPGLMANKYDAIIASMNITAERKKKIDFTTKYYDTPAKFMTTKEAKVTDISPAALAGKTIGVQGSTTQQNFLEAKYKDSTIKTYTTVDDASADLAAGRLDFVLSDKVLLDAWLKKSSDASCCELVGDDLRDPIFGEGKGVGIRKDDTELKNKFQKAIDDIRADGTYEKINAKYFPFSIF</sequence>
<evidence type="ECO:0000256" key="5">
    <source>
        <dbReference type="SAM" id="SignalP"/>
    </source>
</evidence>
<dbReference type="GO" id="GO:0042597">
    <property type="term" value="C:periplasmic space"/>
    <property type="evidence" value="ECO:0007669"/>
    <property type="project" value="UniProtKB-SubCell"/>
</dbReference>
<keyword evidence="9" id="KW-1185">Reference proteome</keyword>
<accession>A0A3S0QRL9</accession>
<feature type="chain" id="PRO_5018653860" evidence="5">
    <location>
        <begin position="23"/>
        <end position="254"/>
    </location>
</feature>
<evidence type="ECO:0000313" key="8">
    <source>
        <dbReference type="EMBL" id="RUM20477.1"/>
    </source>
</evidence>
<feature type="signal peptide" evidence="5">
    <location>
        <begin position="1"/>
        <end position="22"/>
    </location>
</feature>
<dbReference type="PANTHER" id="PTHR35936">
    <property type="entry name" value="MEMBRANE-BOUND LYTIC MUREIN TRANSGLYCOSYLASE F"/>
    <property type="match status" value="1"/>
</dbReference>
<organism evidence="8 9">
    <name type="scientific">Rhizobium vallis</name>
    <dbReference type="NCBI Taxonomy" id="634290"/>
    <lineage>
        <taxon>Bacteria</taxon>
        <taxon>Pseudomonadati</taxon>
        <taxon>Pseudomonadota</taxon>
        <taxon>Alphaproteobacteria</taxon>
        <taxon>Hyphomicrobiales</taxon>
        <taxon>Rhizobiaceae</taxon>
        <taxon>Rhizobium/Agrobacterium group</taxon>
        <taxon>Rhizobium</taxon>
    </lineage>
</organism>
<dbReference type="SUPFAM" id="SSF53850">
    <property type="entry name" value="Periplasmic binding protein-like II"/>
    <property type="match status" value="1"/>
</dbReference>
<dbReference type="AlphaFoldDB" id="A0A3S0QRL9"/>
<reference evidence="9" key="1">
    <citation type="submission" date="2018-11" db="EMBL/GenBank/DDBJ databases">
        <title>Rhizobium chutanense sp. nov., isolated from root nodules of Phaseolus vulgaris in China.</title>
        <authorList>
            <person name="Huo Y."/>
        </authorList>
    </citation>
    <scope>NUCLEOTIDE SEQUENCE [LARGE SCALE GENOMIC DNA]</scope>
    <source>
        <strain evidence="9">CCBAU 65647</strain>
    </source>
</reference>
<evidence type="ECO:0000256" key="1">
    <source>
        <dbReference type="ARBA" id="ARBA00004418"/>
    </source>
</evidence>
<keyword evidence="3 5" id="KW-0732">Signal</keyword>